<evidence type="ECO:0000313" key="11">
    <source>
        <dbReference type="EMBL" id="QEM42118.1"/>
    </source>
</evidence>
<dbReference type="InterPro" id="IPR000788">
    <property type="entry name" value="RNR_lg_C"/>
</dbReference>
<evidence type="ECO:0000256" key="9">
    <source>
        <dbReference type="RuleBase" id="RU003410"/>
    </source>
</evidence>
<dbReference type="PROSITE" id="PS51161">
    <property type="entry name" value="ATP_CONE"/>
    <property type="match status" value="1"/>
</dbReference>
<dbReference type="GO" id="GO:0005524">
    <property type="term" value="F:ATP binding"/>
    <property type="evidence" value="ECO:0007669"/>
    <property type="project" value="UniProtKB-UniRule"/>
</dbReference>
<keyword evidence="12" id="KW-1185">Reference proteome</keyword>
<keyword evidence="4 8" id="KW-0547">Nucleotide-binding</keyword>
<dbReference type="UniPathway" id="UPA00326"/>
<comment type="catalytic activity">
    <reaction evidence="9">
        <text>a 2'-deoxyribonucleoside 5'-diphosphate + [thioredoxin]-disulfide + H2O = a ribonucleoside 5'-diphosphate + [thioredoxin]-dithiol</text>
        <dbReference type="Rhea" id="RHEA:23252"/>
        <dbReference type="Rhea" id="RHEA-COMP:10698"/>
        <dbReference type="Rhea" id="RHEA-COMP:10700"/>
        <dbReference type="ChEBI" id="CHEBI:15377"/>
        <dbReference type="ChEBI" id="CHEBI:29950"/>
        <dbReference type="ChEBI" id="CHEBI:50058"/>
        <dbReference type="ChEBI" id="CHEBI:57930"/>
        <dbReference type="ChEBI" id="CHEBI:73316"/>
        <dbReference type="EC" id="1.17.4.1"/>
    </reaction>
</comment>
<sequence length="761" mass="85714">MIETIIKLDGTEQPFDNEKANGWGEWAAARLGNKVDWGSIVLGAVSGKPKKVTSQEFQGWLIEECLNRKTWSYYLMAGRLYAVFLRKKIYGLDGIPTVKQLHAKMQEDGVMIKLDYSDEEYQAVQKMIDHDLDFNSPHFALHHIRGKYSLRNRVSGKEYETQQFTYMRMAMALSEKEPKAERLEHVKNYYELFSQKQLSAPTPNYVNLGTVLRGFASCCLFASGDNGTSLAIGDYIANIMTQSSAGIGVNIMSRSVGDPVRNGLIVHQGKKPYIDVMGKAVRANLQNGRGGAVTSFYSLFDPEADMISQLRNPRSTEDRKNRDLHYAAMGNVLFAAKAAKNEKVFVFNPYTAPDLFEAFYGKDQAKFKELYEKYEADPNFAKTYIDARDLLKTVLNEAYETGVAYTAQIDEMNRHTPFKEPIHSSNLCMEIAEPTKPYYDMRDLYSEEDHGRGEIATCSLAAIVVDNIPDAATYRKAAYYALKMIDYCILNAEYAFPHLGFTAKQRMSAGVGIMGLATHMARAGLAYSSEAGKREMHFVAERHMYHLIEASLRISKERGLAPWMHKTLWPEGWLPLDTYKRNVDEIVPGGFENIYNWEKLRKEIIANGGIGHSVLVAYMPGEASSKAVGGANSIYPVRRLVINKSDNNNLINWAAPFGDDKAYKYELAYDIPTKDMIEAYAIFQKWTDQGISADLYRRIIGDEKISSNEMLRDYFLQVKLGMKTRYYMNTETSANLSLAALESAFENNDGSKGCAGGACTL</sequence>
<evidence type="ECO:0000256" key="5">
    <source>
        <dbReference type="ARBA" id="ARBA00022840"/>
    </source>
</evidence>
<comment type="similarity">
    <text evidence="1 9">Belongs to the ribonucleoside diphosphate reductase large chain family.</text>
</comment>
<evidence type="ECO:0000313" key="12">
    <source>
        <dbReference type="Proteomes" id="UP000322144"/>
    </source>
</evidence>
<accession>A0A5C1K7G9</accession>
<organism evidence="11 12">
    <name type="scientific">Pseudomonas phage vB_PaeM_PS119XW</name>
    <dbReference type="NCBI Taxonomy" id="2601632"/>
    <lineage>
        <taxon>Viruses</taxon>
        <taxon>Duplodnaviria</taxon>
        <taxon>Heunggongvirae</taxon>
        <taxon>Uroviricota</taxon>
        <taxon>Caudoviricetes</taxon>
        <taxon>Chimalliviridae</taxon>
        <taxon>Pawinskivirus</taxon>
        <taxon>Pawinskivirus PS119XW</taxon>
    </lineage>
</organism>
<dbReference type="Proteomes" id="UP000322144">
    <property type="component" value="Segment"/>
</dbReference>
<keyword evidence="3" id="KW-0021">Allosteric enzyme</keyword>
<dbReference type="InterPro" id="IPR039718">
    <property type="entry name" value="Rrm1"/>
</dbReference>
<keyword evidence="6 9" id="KW-0560">Oxidoreductase</keyword>
<dbReference type="RefSeq" id="YP_010661129.1">
    <property type="nucleotide sequence ID" value="NC_070882.1"/>
</dbReference>
<evidence type="ECO:0000256" key="2">
    <source>
        <dbReference type="ARBA" id="ARBA00012274"/>
    </source>
</evidence>
<dbReference type="Pfam" id="PF02867">
    <property type="entry name" value="Ribonuc_red_lgC"/>
    <property type="match status" value="1"/>
</dbReference>
<evidence type="ECO:0000256" key="4">
    <source>
        <dbReference type="ARBA" id="ARBA00022741"/>
    </source>
</evidence>
<dbReference type="PANTHER" id="PTHR11573:SF6">
    <property type="entry name" value="RIBONUCLEOSIDE-DIPHOSPHATE REDUCTASE LARGE SUBUNIT"/>
    <property type="match status" value="1"/>
</dbReference>
<dbReference type="Gene3D" id="3.20.70.20">
    <property type="match status" value="1"/>
</dbReference>
<evidence type="ECO:0000256" key="8">
    <source>
        <dbReference type="PROSITE-ProRule" id="PRU00492"/>
    </source>
</evidence>
<dbReference type="Gene3D" id="1.10.1650.20">
    <property type="match status" value="1"/>
</dbReference>
<dbReference type="InterPro" id="IPR013509">
    <property type="entry name" value="RNR_lsu_N"/>
</dbReference>
<keyword evidence="7 9" id="KW-0215">Deoxyribonucleotide synthesis</keyword>
<evidence type="ECO:0000256" key="7">
    <source>
        <dbReference type="ARBA" id="ARBA00023116"/>
    </source>
</evidence>
<evidence type="ECO:0000256" key="1">
    <source>
        <dbReference type="ARBA" id="ARBA00010406"/>
    </source>
</evidence>
<comment type="function">
    <text evidence="9">Provides the precursors necessary for DNA synthesis. Catalyzes the biosynthesis of deoxyribonucleotides from the corresponding ribonucleotides.</text>
</comment>
<feature type="domain" description="ATP-cone" evidence="10">
    <location>
        <begin position="3"/>
        <end position="91"/>
    </location>
</feature>
<proteinExistence type="inferred from homology"/>
<evidence type="ECO:0000259" key="10">
    <source>
        <dbReference type="PROSITE" id="PS51161"/>
    </source>
</evidence>
<dbReference type="InterPro" id="IPR008926">
    <property type="entry name" value="RNR_R1-su_N"/>
</dbReference>
<dbReference type="SUPFAM" id="SSF48168">
    <property type="entry name" value="R1 subunit of ribonucleotide reductase, N-terminal domain"/>
    <property type="match status" value="1"/>
</dbReference>
<dbReference type="GO" id="GO:0004748">
    <property type="term" value="F:ribonucleoside-diphosphate reductase activity, thioredoxin disulfide as acceptor"/>
    <property type="evidence" value="ECO:0007669"/>
    <property type="project" value="UniProtKB-EC"/>
</dbReference>
<dbReference type="InterPro" id="IPR013346">
    <property type="entry name" value="NrdE_NrdA_C"/>
</dbReference>
<dbReference type="InterPro" id="IPR005144">
    <property type="entry name" value="ATP-cone_dom"/>
</dbReference>
<dbReference type="PANTHER" id="PTHR11573">
    <property type="entry name" value="RIBONUCLEOSIDE-DIPHOSPHATE REDUCTASE LARGE CHAIN"/>
    <property type="match status" value="1"/>
</dbReference>
<dbReference type="Pfam" id="PF00317">
    <property type="entry name" value="Ribonuc_red_lgN"/>
    <property type="match status" value="1"/>
</dbReference>
<dbReference type="GO" id="GO:0009263">
    <property type="term" value="P:deoxyribonucleotide biosynthetic process"/>
    <property type="evidence" value="ECO:0007669"/>
    <property type="project" value="UniProtKB-KW"/>
</dbReference>
<dbReference type="KEGG" id="vg:77937139"/>
<protein>
    <recommendedName>
        <fullName evidence="2 9">Ribonucleoside-diphosphate reductase</fullName>
        <ecNumber evidence="2 9">1.17.4.1</ecNumber>
    </recommendedName>
</protein>
<evidence type="ECO:0000256" key="6">
    <source>
        <dbReference type="ARBA" id="ARBA00023002"/>
    </source>
</evidence>
<dbReference type="SUPFAM" id="SSF51998">
    <property type="entry name" value="PFL-like glycyl radical enzymes"/>
    <property type="match status" value="1"/>
</dbReference>
<dbReference type="EMBL" id="MN103543">
    <property type="protein sequence ID" value="QEM42118.1"/>
    <property type="molecule type" value="Genomic_DNA"/>
</dbReference>
<dbReference type="PRINTS" id="PR01183">
    <property type="entry name" value="RIBORDTASEM1"/>
</dbReference>
<dbReference type="NCBIfam" id="TIGR02506">
    <property type="entry name" value="NrdE_NrdA"/>
    <property type="match status" value="1"/>
</dbReference>
<name>A0A5C1K7G9_9CAUD</name>
<dbReference type="EC" id="1.17.4.1" evidence="2 9"/>
<keyword evidence="5 8" id="KW-0067">ATP-binding</keyword>
<dbReference type="GeneID" id="77937139"/>
<evidence type="ECO:0000256" key="3">
    <source>
        <dbReference type="ARBA" id="ARBA00022533"/>
    </source>
</evidence>
<reference evidence="11 12" key="1">
    <citation type="submission" date="2019-06" db="EMBL/GenBank/DDBJ databases">
        <title>A distant relative of Phikzvirus genus phages from a therapeutic phage collection.</title>
        <authorList>
            <person name="Hejnowicz M.S."/>
            <person name="Dabrowski K."/>
            <person name="Gawor J."/>
            <person name="Weber-Dabrowska B."/>
            <person name="Gromadka R."/>
            <person name="Lobocka M.B."/>
        </authorList>
    </citation>
    <scope>NUCLEOTIDE SEQUENCE [LARGE SCALE GENOMIC DNA]</scope>
</reference>